<evidence type="ECO:0000259" key="3">
    <source>
        <dbReference type="Pfam" id="PF18962"/>
    </source>
</evidence>
<sequence length="667" mass="71831">MKKITLSLLGLAIGVTAFGQENVNQLPAQLSKLDKDAVVKKQLQSTATTEAVIWSEDFANGIPATWSNQGFDGNLNPLATAVWEYRGTSTTPDNTQGTRGAYGAANDPILSTTASNGFVIFDSDFLDNGGIQGNEGGGTAPAPHVGTLTTGSIDLSGHPYVMLELQSYARVFYANFQIALSIDGGTTWTDTITSYTDASLGVNGQSPNADRLQYNLSSLLGNQSNVKLRFIFDGRPGNANGNSYYFWILDDIVIADLPRHSLRFVDNNDGAPAHDMIYGTTPGGSKYGIMTLKQARAVSFDSNILNFGWDTQTNVQLEMRILDGGQNVIQTLNSSSVSLNAGDTADYNVMNTSSWTPTAEDNYQIVYIAKSDSVNGTVAPMPMDTFRLYVTDSLMSLDFNSFDNRFGTDNIGPDGSALAVRMELEQDERLFGADIWLSASTVAGGVIEVTVYDSTGFDFTNGFPSSPLAYYQHTVTATDVANRVIRADLTGTDGYPVFLSTANTGAYYIVVTMFSNADANPINIRNDQSFPEPPTSALMYYTLSSPRWYTGFQNSLDLNAPHIRAVLCPAATATACMTISIDEQDLNNEISVYPNPATDYVNLEFGDVNGSVDIRVVDLNGRVIVQQSETAIAGTSLPVSLVDLTPGVYVLSVQKGDAVSTFKLTVQ</sequence>
<feature type="signal peptide" evidence="2">
    <location>
        <begin position="1"/>
        <end position="19"/>
    </location>
</feature>
<dbReference type="InterPro" id="IPR026444">
    <property type="entry name" value="Secre_tail"/>
</dbReference>
<accession>A0A6L3ZDN2</accession>
<dbReference type="NCBIfam" id="TIGR04183">
    <property type="entry name" value="Por_Secre_tail"/>
    <property type="match status" value="1"/>
</dbReference>
<dbReference type="Gene3D" id="2.60.120.260">
    <property type="entry name" value="Galactose-binding domain-like"/>
    <property type="match status" value="1"/>
</dbReference>
<dbReference type="EMBL" id="WBVQ01000002">
    <property type="protein sequence ID" value="KAB2815931.1"/>
    <property type="molecule type" value="Genomic_DNA"/>
</dbReference>
<dbReference type="AlphaFoldDB" id="A0A6L3ZDN2"/>
<reference evidence="4 5" key="1">
    <citation type="submission" date="2019-10" db="EMBL/GenBank/DDBJ databases">
        <title>Genome sequence of Phaeocystidibacter marisrubri JCM30614 (type strain).</title>
        <authorList>
            <person name="Bowman J.P."/>
        </authorList>
    </citation>
    <scope>NUCLEOTIDE SEQUENCE [LARGE SCALE GENOMIC DNA]</scope>
    <source>
        <strain evidence="4 5">JCM 30614</strain>
    </source>
</reference>
<organism evidence="4 5">
    <name type="scientific">Phaeocystidibacter marisrubri</name>
    <dbReference type="NCBI Taxonomy" id="1577780"/>
    <lineage>
        <taxon>Bacteria</taxon>
        <taxon>Pseudomonadati</taxon>
        <taxon>Bacteroidota</taxon>
        <taxon>Flavobacteriia</taxon>
        <taxon>Flavobacteriales</taxon>
        <taxon>Phaeocystidibacteraceae</taxon>
        <taxon>Phaeocystidibacter</taxon>
    </lineage>
</organism>
<protein>
    <submittedName>
        <fullName evidence="4">T9SS type A sorting domain-containing protein</fullName>
    </submittedName>
</protein>
<keyword evidence="1 2" id="KW-0732">Signal</keyword>
<evidence type="ECO:0000256" key="1">
    <source>
        <dbReference type="ARBA" id="ARBA00022729"/>
    </source>
</evidence>
<comment type="caution">
    <text evidence="4">The sequence shown here is derived from an EMBL/GenBank/DDBJ whole genome shotgun (WGS) entry which is preliminary data.</text>
</comment>
<gene>
    <name evidence="4" type="ORF">F8C82_09550</name>
</gene>
<dbReference type="Pfam" id="PF18962">
    <property type="entry name" value="Por_Secre_tail"/>
    <property type="match status" value="1"/>
</dbReference>
<evidence type="ECO:0000256" key="2">
    <source>
        <dbReference type="SAM" id="SignalP"/>
    </source>
</evidence>
<dbReference type="RefSeq" id="WP_151693360.1">
    <property type="nucleotide sequence ID" value="NZ_BMGX01000001.1"/>
</dbReference>
<name>A0A6L3ZDN2_9FLAO</name>
<dbReference type="OrthoDB" id="862563at2"/>
<dbReference type="Proteomes" id="UP000484164">
    <property type="component" value="Unassembled WGS sequence"/>
</dbReference>
<feature type="chain" id="PRO_5026965505" evidence="2">
    <location>
        <begin position="20"/>
        <end position="667"/>
    </location>
</feature>
<evidence type="ECO:0000313" key="4">
    <source>
        <dbReference type="EMBL" id="KAB2815931.1"/>
    </source>
</evidence>
<evidence type="ECO:0000313" key="5">
    <source>
        <dbReference type="Proteomes" id="UP000484164"/>
    </source>
</evidence>
<keyword evidence="5" id="KW-1185">Reference proteome</keyword>
<proteinExistence type="predicted"/>
<feature type="domain" description="Secretion system C-terminal sorting" evidence="3">
    <location>
        <begin position="592"/>
        <end position="664"/>
    </location>
</feature>